<gene>
    <name evidence="3" type="ORF">L207DRAFT_577839</name>
</gene>
<feature type="compositionally biased region" description="Low complexity" evidence="1">
    <location>
        <begin position="130"/>
        <end position="139"/>
    </location>
</feature>
<protein>
    <submittedName>
        <fullName evidence="3">Uncharacterized protein</fullName>
    </submittedName>
</protein>
<evidence type="ECO:0000256" key="1">
    <source>
        <dbReference type="SAM" id="MobiDB-lite"/>
    </source>
</evidence>
<feature type="compositionally biased region" description="Low complexity" evidence="1">
    <location>
        <begin position="174"/>
        <end position="195"/>
    </location>
</feature>
<evidence type="ECO:0000313" key="4">
    <source>
        <dbReference type="Proteomes" id="UP000235786"/>
    </source>
</evidence>
<feature type="compositionally biased region" description="Pro residues" evidence="1">
    <location>
        <begin position="65"/>
        <end position="94"/>
    </location>
</feature>
<dbReference type="Proteomes" id="UP000235786">
    <property type="component" value="Unassembled WGS sequence"/>
</dbReference>
<keyword evidence="4" id="KW-1185">Reference proteome</keyword>
<name>A0A2J6S2B6_HYAVF</name>
<feature type="compositionally biased region" description="Polar residues" evidence="1">
    <location>
        <begin position="150"/>
        <end position="159"/>
    </location>
</feature>
<keyword evidence="2" id="KW-1133">Transmembrane helix</keyword>
<dbReference type="OrthoDB" id="3440059at2759"/>
<keyword evidence="2" id="KW-0812">Transmembrane</keyword>
<reference evidence="3 4" key="1">
    <citation type="submission" date="2016-04" db="EMBL/GenBank/DDBJ databases">
        <title>A degradative enzymes factory behind the ericoid mycorrhizal symbiosis.</title>
        <authorList>
            <consortium name="DOE Joint Genome Institute"/>
            <person name="Martino E."/>
            <person name="Morin E."/>
            <person name="Grelet G."/>
            <person name="Kuo A."/>
            <person name="Kohler A."/>
            <person name="Daghino S."/>
            <person name="Barry K."/>
            <person name="Choi C."/>
            <person name="Cichocki N."/>
            <person name="Clum A."/>
            <person name="Copeland A."/>
            <person name="Hainaut M."/>
            <person name="Haridas S."/>
            <person name="Labutti K."/>
            <person name="Lindquist E."/>
            <person name="Lipzen A."/>
            <person name="Khouja H.-R."/>
            <person name="Murat C."/>
            <person name="Ohm R."/>
            <person name="Olson A."/>
            <person name="Spatafora J."/>
            <person name="Veneault-Fourrey C."/>
            <person name="Henrissat B."/>
            <person name="Grigoriev I."/>
            <person name="Martin F."/>
            <person name="Perotto S."/>
        </authorList>
    </citation>
    <scope>NUCLEOTIDE SEQUENCE [LARGE SCALE GENOMIC DNA]</scope>
    <source>
        <strain evidence="3 4">F</strain>
    </source>
</reference>
<keyword evidence="2" id="KW-0472">Membrane</keyword>
<feature type="transmembrane region" description="Helical" evidence="2">
    <location>
        <begin position="17"/>
        <end position="34"/>
    </location>
</feature>
<feature type="region of interest" description="Disordered" evidence="1">
    <location>
        <begin position="128"/>
        <end position="195"/>
    </location>
</feature>
<dbReference type="EMBL" id="KZ613940">
    <property type="protein sequence ID" value="PMD44887.1"/>
    <property type="molecule type" value="Genomic_DNA"/>
</dbReference>
<organism evidence="3 4">
    <name type="scientific">Hyaloscypha variabilis (strain UAMH 11265 / GT02V1 / F)</name>
    <name type="common">Meliniomyces variabilis</name>
    <dbReference type="NCBI Taxonomy" id="1149755"/>
    <lineage>
        <taxon>Eukaryota</taxon>
        <taxon>Fungi</taxon>
        <taxon>Dikarya</taxon>
        <taxon>Ascomycota</taxon>
        <taxon>Pezizomycotina</taxon>
        <taxon>Leotiomycetes</taxon>
        <taxon>Helotiales</taxon>
        <taxon>Hyaloscyphaceae</taxon>
        <taxon>Hyaloscypha</taxon>
        <taxon>Hyaloscypha variabilis</taxon>
    </lineage>
</organism>
<accession>A0A2J6S2B6</accession>
<sequence>MPVLSESTTSSIPGLELPYVFIGGSLLVILGVLISRKTKSNKTSTMPLPSIPEKASLPNQETTPSPSPPPTIPQPHSAPFPRPPQPLPFTPPTLSPAIFAAPPGPGPLFIDLPSQGLNASYYQSYDDESYPPFTTSPTTYSPPPFPEPSALSQPPTGSPVSPLPRRRSYTKTLSTSSVSSSGSSGSGSSSTSGSIVVTGEILQAEGWRRHTRVFGGGVCKACEESERRMGG</sequence>
<feature type="region of interest" description="Disordered" evidence="1">
    <location>
        <begin position="41"/>
        <end position="100"/>
    </location>
</feature>
<proteinExistence type="predicted"/>
<evidence type="ECO:0000313" key="3">
    <source>
        <dbReference type="EMBL" id="PMD44887.1"/>
    </source>
</evidence>
<dbReference type="AlphaFoldDB" id="A0A2J6S2B6"/>
<evidence type="ECO:0000256" key="2">
    <source>
        <dbReference type="SAM" id="Phobius"/>
    </source>
</evidence>